<dbReference type="KEGG" id="tvr:TVD_05885"/>
<keyword evidence="2" id="KW-1185">Reference proteome</keyword>
<dbReference type="OrthoDB" id="5614256at2"/>
<organism evidence="1 2">
    <name type="scientific">Thioalkalivibrio versutus</name>
    <dbReference type="NCBI Taxonomy" id="106634"/>
    <lineage>
        <taxon>Bacteria</taxon>
        <taxon>Pseudomonadati</taxon>
        <taxon>Pseudomonadota</taxon>
        <taxon>Gammaproteobacteria</taxon>
        <taxon>Chromatiales</taxon>
        <taxon>Ectothiorhodospiraceae</taxon>
        <taxon>Thioalkalivibrio</taxon>
    </lineage>
</organism>
<dbReference type="Proteomes" id="UP000064201">
    <property type="component" value="Chromosome"/>
</dbReference>
<dbReference type="EMBL" id="CP011367">
    <property type="protein sequence ID" value="AKJ96440.1"/>
    <property type="molecule type" value="Genomic_DNA"/>
</dbReference>
<proteinExistence type="predicted"/>
<dbReference type="RefSeq" id="WP_047251920.1">
    <property type="nucleotide sequence ID" value="NZ_CP011367.1"/>
</dbReference>
<evidence type="ECO:0000313" key="1">
    <source>
        <dbReference type="EMBL" id="AKJ96440.1"/>
    </source>
</evidence>
<gene>
    <name evidence="1" type="ORF">TVD_05885</name>
</gene>
<dbReference type="AlphaFoldDB" id="A0A0G3G5A1"/>
<sequence>MANERVVEAISQRLGPDLCRIQDTFKSDLQLPKTLEGLLLVAENLVNLEPKLSLLEEGFGHRTKLIVRWAREVDGLKSDQRLVDKYKVHFYGSREGDRIRPAVQGVYTEHGVWAAMWFQFWAPDPSSKLAEAYAWLQAQLLVASVLAERNWRETEDLRNPRRAAGRLIRNLHDWHTEWLLTRLEGVCHEPRALAKAVIHEGKRTSPDWYEEKVQNGEAKAKGKGPYRSLPSDLKAFGNLLSIAYGFADDASDGDPKRRGKRTENGRLPAQFLYPHHAMYWSILKRLEDVQLWKESGTELGFYVPGTEARNELLDAAIDPAEFGDPEGAAIAIEDVLGFDPGISDLGSLPHLSTVFAKAAHRGRHIAVQNQRLRIARSRPRLLEIKRLVTGLNDVYRMARSSELPGAVSASEGEEICRAVEFAAACLVTGTLAHTVRNARIVKVADEDEHPPNLNIDIASGVWVRSYEGPERGRFRGLAATEWVPSTKKVVIPDAWGVLRWKTGSIGGKPFAIHQLATYEGVWGRHVRPLLGRMGVSERHQTFDGMAAVLPAWFRGLEEGEHIGPSMLFGQRDPLAATHQFYTAVNREKLAQRFQEVLDDLGAAIALPTVDQRNDAVLARCPADSDTKATIDPKKKSWVGDDRTPSITPMSNVLQQVRDSIAAAHVGSAYTFHNRLALYTALALVLVTGARAIRTPIPDLTAIHGPTRTLCLQEKDRGDGLHARLALLPQRVYDQVQIYLAWLQRSFLSGSLDMPTVLQIKASKSRDRSRYGAEGFPLDLRKSVFFWEKGAADEWRPVELTGKSLQQQCEQVSKDSWPIENQARHFHRTYLTELDVPSTVINTMMGHWHYGEEPWTAYSAMDPVRLRNEVEPILDRMLDHLKFEVVRI</sequence>
<name>A0A0G3G5A1_9GAMM</name>
<dbReference type="PATRIC" id="fig|106634.4.peg.1199"/>
<evidence type="ECO:0000313" key="2">
    <source>
        <dbReference type="Proteomes" id="UP000064201"/>
    </source>
</evidence>
<protein>
    <submittedName>
        <fullName evidence="1">Uncharacterized protein</fullName>
    </submittedName>
</protein>
<reference evidence="1 2" key="1">
    <citation type="submission" date="2015-04" db="EMBL/GenBank/DDBJ databases">
        <title>Complete Sequence for the Genome of the Thioalkalivibrio versutus D301.</title>
        <authorList>
            <person name="Mu T."/>
            <person name="Zhou J."/>
            <person name="Xu X."/>
        </authorList>
    </citation>
    <scope>NUCLEOTIDE SEQUENCE [LARGE SCALE GENOMIC DNA]</scope>
    <source>
        <strain evidence="1 2">D301</strain>
    </source>
</reference>
<accession>A0A0G3G5A1</accession>